<protein>
    <submittedName>
        <fullName evidence="2">Gamma-aminobutyric acid type A receptor subunit alpha4</fullName>
    </submittedName>
</protein>
<keyword evidence="3" id="KW-1185">Reference proteome</keyword>
<feature type="signal peptide" evidence="1">
    <location>
        <begin position="1"/>
        <end position="29"/>
    </location>
</feature>
<reference evidence="2" key="2">
    <citation type="submission" date="2025-08" db="UniProtKB">
        <authorList>
            <consortium name="Ensembl"/>
        </authorList>
    </citation>
    <scope>IDENTIFICATION</scope>
</reference>
<dbReference type="GeneTree" id="ENSGT00940000159024"/>
<organism evidence="2 3">
    <name type="scientific">Ursus americanus</name>
    <name type="common">American black bear</name>
    <name type="synonym">Euarctos americanus</name>
    <dbReference type="NCBI Taxonomy" id="9643"/>
    <lineage>
        <taxon>Eukaryota</taxon>
        <taxon>Metazoa</taxon>
        <taxon>Chordata</taxon>
        <taxon>Craniata</taxon>
        <taxon>Vertebrata</taxon>
        <taxon>Euteleostomi</taxon>
        <taxon>Mammalia</taxon>
        <taxon>Eutheria</taxon>
        <taxon>Laurasiatheria</taxon>
        <taxon>Carnivora</taxon>
        <taxon>Caniformia</taxon>
        <taxon>Ursidae</taxon>
        <taxon>Ursus</taxon>
    </lineage>
</organism>
<evidence type="ECO:0000313" key="2">
    <source>
        <dbReference type="Ensembl" id="ENSUAMP00000028012.1"/>
    </source>
</evidence>
<name>A0A452S766_URSAM</name>
<reference evidence="3" key="1">
    <citation type="submission" date="2016-06" db="EMBL/GenBank/DDBJ databases">
        <title>De novo assembly and RNA-Seq shows season-dependent expression and editing in black bear kidneys.</title>
        <authorList>
            <person name="Korstanje R."/>
            <person name="Srivastava A."/>
            <person name="Sarsani V.K."/>
            <person name="Sheehan S.M."/>
            <person name="Seger R.L."/>
            <person name="Barter M.E."/>
            <person name="Lindqvist C."/>
            <person name="Brody L.C."/>
            <person name="Mullikin J.C."/>
        </authorList>
    </citation>
    <scope>NUCLEOTIDE SEQUENCE [LARGE SCALE GENOMIC DNA]</scope>
</reference>
<sequence>MVSAKKVPAIATSSRVSFALLHFLCLAACLNESPGQNQKEEKLCPENFTRILDSLLDGYDNRLRPGFGEHKCQSEHEKKNKCLGSL</sequence>
<evidence type="ECO:0000313" key="3">
    <source>
        <dbReference type="Proteomes" id="UP000291022"/>
    </source>
</evidence>
<reference evidence="2" key="3">
    <citation type="submission" date="2025-09" db="UniProtKB">
        <authorList>
            <consortium name="Ensembl"/>
        </authorList>
    </citation>
    <scope>IDENTIFICATION</scope>
</reference>
<feature type="chain" id="PRO_5019031881" evidence="1">
    <location>
        <begin position="30"/>
        <end position="86"/>
    </location>
</feature>
<accession>A0A452S766</accession>
<dbReference type="AlphaFoldDB" id="A0A452S766"/>
<keyword evidence="1" id="KW-0732">Signal</keyword>
<gene>
    <name evidence="2" type="primary">GABRA4</name>
</gene>
<dbReference type="Proteomes" id="UP000291022">
    <property type="component" value="Unassembled WGS sequence"/>
</dbReference>
<proteinExistence type="predicted"/>
<dbReference type="Ensembl" id="ENSUAMT00000031295.1">
    <property type="protein sequence ID" value="ENSUAMP00000028012.1"/>
    <property type="gene ID" value="ENSUAMG00000021614.1"/>
</dbReference>
<evidence type="ECO:0000256" key="1">
    <source>
        <dbReference type="SAM" id="SignalP"/>
    </source>
</evidence>